<dbReference type="RefSeq" id="WP_091210170.1">
    <property type="nucleotide sequence ID" value="NZ_FOCL01000002.1"/>
</dbReference>
<gene>
    <name evidence="1" type="ORF">SAMN05192574_102830</name>
</gene>
<proteinExistence type="predicted"/>
<dbReference type="OrthoDB" id="9838521at2"/>
<evidence type="ECO:0000313" key="1">
    <source>
        <dbReference type="EMBL" id="SEN22552.1"/>
    </source>
</evidence>
<dbReference type="AlphaFoldDB" id="A0A1H8ESW4"/>
<name>A0A1H8ESW4_9SPHI</name>
<organism evidence="1 2">
    <name type="scientific">Mucilaginibacter gossypiicola</name>
    <dbReference type="NCBI Taxonomy" id="551995"/>
    <lineage>
        <taxon>Bacteria</taxon>
        <taxon>Pseudomonadati</taxon>
        <taxon>Bacteroidota</taxon>
        <taxon>Sphingobacteriia</taxon>
        <taxon>Sphingobacteriales</taxon>
        <taxon>Sphingobacteriaceae</taxon>
        <taxon>Mucilaginibacter</taxon>
    </lineage>
</organism>
<dbReference type="EMBL" id="FOCL01000002">
    <property type="protein sequence ID" value="SEN22552.1"/>
    <property type="molecule type" value="Genomic_DNA"/>
</dbReference>
<dbReference type="Proteomes" id="UP000198942">
    <property type="component" value="Unassembled WGS sequence"/>
</dbReference>
<evidence type="ECO:0000313" key="2">
    <source>
        <dbReference type="Proteomes" id="UP000198942"/>
    </source>
</evidence>
<reference evidence="2" key="1">
    <citation type="submission" date="2016-10" db="EMBL/GenBank/DDBJ databases">
        <authorList>
            <person name="Varghese N."/>
            <person name="Submissions S."/>
        </authorList>
    </citation>
    <scope>NUCLEOTIDE SEQUENCE [LARGE SCALE GENOMIC DNA]</scope>
    <source>
        <strain evidence="2">Gh-48</strain>
    </source>
</reference>
<sequence>MNALGKALQERCNTLVASPESHGISSLGDLETLLEAYKKTVAPQFARCNPASLRSELHQYQTFEVYNLMYKERTVLSVLSRKTEYQSEFQEYDDEKACI</sequence>
<keyword evidence="2" id="KW-1185">Reference proteome</keyword>
<protein>
    <submittedName>
        <fullName evidence="1">Uncharacterized protein</fullName>
    </submittedName>
</protein>
<accession>A0A1H8ESW4</accession>